<evidence type="ECO:0000313" key="2">
    <source>
        <dbReference type="EMBL" id="MPC28770.1"/>
    </source>
</evidence>
<comment type="caution">
    <text evidence="2">The sequence shown here is derived from an EMBL/GenBank/DDBJ whole genome shotgun (WGS) entry which is preliminary data.</text>
</comment>
<name>A0A5B7E476_PORTR</name>
<feature type="region of interest" description="Disordered" evidence="1">
    <location>
        <begin position="28"/>
        <end position="72"/>
    </location>
</feature>
<proteinExistence type="predicted"/>
<keyword evidence="3" id="KW-1185">Reference proteome</keyword>
<accession>A0A5B7E476</accession>
<evidence type="ECO:0000256" key="1">
    <source>
        <dbReference type="SAM" id="MobiDB-lite"/>
    </source>
</evidence>
<reference evidence="2 3" key="1">
    <citation type="submission" date="2019-05" db="EMBL/GenBank/DDBJ databases">
        <title>Another draft genome of Portunus trituberculatus and its Hox gene families provides insights of decapod evolution.</title>
        <authorList>
            <person name="Jeong J.-H."/>
            <person name="Song I."/>
            <person name="Kim S."/>
            <person name="Choi T."/>
            <person name="Kim D."/>
            <person name="Ryu S."/>
            <person name="Kim W."/>
        </authorList>
    </citation>
    <scope>NUCLEOTIDE SEQUENCE [LARGE SCALE GENOMIC DNA]</scope>
    <source>
        <tissue evidence="2">Muscle</tissue>
    </source>
</reference>
<protein>
    <submittedName>
        <fullName evidence="2">Uncharacterized protein</fullName>
    </submittedName>
</protein>
<evidence type="ECO:0000313" key="3">
    <source>
        <dbReference type="Proteomes" id="UP000324222"/>
    </source>
</evidence>
<organism evidence="2 3">
    <name type="scientific">Portunus trituberculatus</name>
    <name type="common">Swimming crab</name>
    <name type="synonym">Neptunus trituberculatus</name>
    <dbReference type="NCBI Taxonomy" id="210409"/>
    <lineage>
        <taxon>Eukaryota</taxon>
        <taxon>Metazoa</taxon>
        <taxon>Ecdysozoa</taxon>
        <taxon>Arthropoda</taxon>
        <taxon>Crustacea</taxon>
        <taxon>Multicrustacea</taxon>
        <taxon>Malacostraca</taxon>
        <taxon>Eumalacostraca</taxon>
        <taxon>Eucarida</taxon>
        <taxon>Decapoda</taxon>
        <taxon>Pleocyemata</taxon>
        <taxon>Brachyura</taxon>
        <taxon>Eubrachyura</taxon>
        <taxon>Portunoidea</taxon>
        <taxon>Portunidae</taxon>
        <taxon>Portuninae</taxon>
        <taxon>Portunus</taxon>
    </lineage>
</organism>
<gene>
    <name evidence="2" type="ORF">E2C01_021980</name>
</gene>
<sequence length="72" mass="7415">MELLIIWFEAGDPEGLFCPPDDVTVGGRGGCGPTEVGGRSGDNAASDTLAHTGRDASGPAPLTLPNRKSCRF</sequence>
<dbReference type="AlphaFoldDB" id="A0A5B7E476"/>
<dbReference type="EMBL" id="VSRR010001963">
    <property type="protein sequence ID" value="MPC28770.1"/>
    <property type="molecule type" value="Genomic_DNA"/>
</dbReference>
<dbReference type="Proteomes" id="UP000324222">
    <property type="component" value="Unassembled WGS sequence"/>
</dbReference>